<evidence type="ECO:0000313" key="9">
    <source>
        <dbReference type="EMBL" id="MCA9757775.1"/>
    </source>
</evidence>
<dbReference type="SMART" id="SM00493">
    <property type="entry name" value="TOPRIM"/>
    <property type="match status" value="1"/>
</dbReference>
<evidence type="ECO:0000256" key="6">
    <source>
        <dbReference type="ARBA" id="ARBA00023204"/>
    </source>
</evidence>
<dbReference type="Pfam" id="PF13662">
    <property type="entry name" value="Toprim_4"/>
    <property type="match status" value="1"/>
</dbReference>
<organism evidence="9 10">
    <name type="scientific">Eiseniibacteriota bacterium</name>
    <dbReference type="NCBI Taxonomy" id="2212470"/>
    <lineage>
        <taxon>Bacteria</taxon>
        <taxon>Candidatus Eiseniibacteriota</taxon>
    </lineage>
</organism>
<keyword evidence="1 7" id="KW-0479">Metal-binding</keyword>
<keyword evidence="2 7" id="KW-0227">DNA damage</keyword>
<dbReference type="GO" id="GO:0008270">
    <property type="term" value="F:zinc ion binding"/>
    <property type="evidence" value="ECO:0007669"/>
    <property type="project" value="UniProtKB-KW"/>
</dbReference>
<name>A0A956SEP6_UNCEI</name>
<reference evidence="9" key="2">
    <citation type="journal article" date="2021" name="Microbiome">
        <title>Successional dynamics and alternative stable states in a saline activated sludge microbial community over 9 years.</title>
        <authorList>
            <person name="Wang Y."/>
            <person name="Ye J."/>
            <person name="Ju F."/>
            <person name="Liu L."/>
            <person name="Boyd J.A."/>
            <person name="Deng Y."/>
            <person name="Parks D.H."/>
            <person name="Jiang X."/>
            <person name="Yin X."/>
            <person name="Woodcroft B.J."/>
            <person name="Tyson G.W."/>
            <person name="Hugenholtz P."/>
            <person name="Polz M.F."/>
            <person name="Zhang T."/>
        </authorList>
    </citation>
    <scope>NUCLEOTIDE SEQUENCE</scope>
    <source>
        <strain evidence="9">HKST-UBA02</strain>
    </source>
</reference>
<sequence>MQYSSRYLEDLVERLALLPTIGKKTAQRLAFHLLKTDEQEALALALAIQRVRTEVGVCEVCGNIAETQPCYICGDARRDKSVLCVVEQPGDVVAVEKSGAFRGQYHVLRGALSPLDGVGPEDLRIAELSRRLDEGGIGEVIVATNPTAQGEATAHYLHELLSARELRITRIARGIPVGADLELSDQVTLARALEGRKEMD</sequence>
<dbReference type="InterPro" id="IPR034137">
    <property type="entry name" value="TOPRIM_RecR"/>
</dbReference>
<accession>A0A956SEP6</accession>
<dbReference type="PROSITE" id="PS01300">
    <property type="entry name" value="RECR"/>
    <property type="match status" value="1"/>
</dbReference>
<reference evidence="9" key="1">
    <citation type="submission" date="2020-04" db="EMBL/GenBank/DDBJ databases">
        <authorList>
            <person name="Zhang T."/>
        </authorList>
    </citation>
    <scope>NUCLEOTIDE SEQUENCE</scope>
    <source>
        <strain evidence="9">HKST-UBA02</strain>
    </source>
</reference>
<evidence type="ECO:0000256" key="4">
    <source>
        <dbReference type="ARBA" id="ARBA00022833"/>
    </source>
</evidence>
<dbReference type="InterPro" id="IPR006171">
    <property type="entry name" value="TOPRIM_dom"/>
</dbReference>
<evidence type="ECO:0000259" key="8">
    <source>
        <dbReference type="PROSITE" id="PS50880"/>
    </source>
</evidence>
<dbReference type="Gene3D" id="3.40.1360.10">
    <property type="match status" value="1"/>
</dbReference>
<comment type="function">
    <text evidence="7">May play a role in DNA repair. It seems to be involved in an RecBC-independent recombinational process of DNA repair. It may act with RecF and RecO.</text>
</comment>
<dbReference type="Pfam" id="PF21175">
    <property type="entry name" value="RecR_C"/>
    <property type="match status" value="1"/>
</dbReference>
<dbReference type="Pfam" id="PF21176">
    <property type="entry name" value="RecR_HhH"/>
    <property type="match status" value="1"/>
</dbReference>
<dbReference type="PANTHER" id="PTHR30446:SF0">
    <property type="entry name" value="RECOMBINATION PROTEIN RECR"/>
    <property type="match status" value="1"/>
</dbReference>
<feature type="zinc finger region" description="C4-type" evidence="7">
    <location>
        <begin position="58"/>
        <end position="73"/>
    </location>
</feature>
<evidence type="ECO:0000256" key="2">
    <source>
        <dbReference type="ARBA" id="ARBA00022763"/>
    </source>
</evidence>
<keyword evidence="6 7" id="KW-0234">DNA repair</keyword>
<dbReference type="AlphaFoldDB" id="A0A956SEP6"/>
<dbReference type="Proteomes" id="UP000739538">
    <property type="component" value="Unassembled WGS sequence"/>
</dbReference>
<comment type="caution">
    <text evidence="9">The sequence shown here is derived from an EMBL/GenBank/DDBJ whole genome shotgun (WGS) entry which is preliminary data.</text>
</comment>
<dbReference type="CDD" id="cd01025">
    <property type="entry name" value="TOPRIM_recR"/>
    <property type="match status" value="1"/>
</dbReference>
<dbReference type="InterPro" id="IPR000093">
    <property type="entry name" value="DNA_Rcmb_RecR"/>
</dbReference>
<dbReference type="PANTHER" id="PTHR30446">
    <property type="entry name" value="RECOMBINATION PROTEIN RECR"/>
    <property type="match status" value="1"/>
</dbReference>
<dbReference type="SUPFAM" id="SSF111304">
    <property type="entry name" value="Recombination protein RecR"/>
    <property type="match status" value="1"/>
</dbReference>
<dbReference type="HAMAP" id="MF_00017">
    <property type="entry name" value="RecR"/>
    <property type="match status" value="1"/>
</dbReference>
<keyword evidence="3 7" id="KW-0863">Zinc-finger</keyword>
<comment type="similarity">
    <text evidence="7">Belongs to the RecR family.</text>
</comment>
<proteinExistence type="inferred from homology"/>
<gene>
    <name evidence="7 9" type="primary">recR</name>
    <name evidence="9" type="ORF">KDA27_18385</name>
</gene>
<evidence type="ECO:0000256" key="3">
    <source>
        <dbReference type="ARBA" id="ARBA00022771"/>
    </source>
</evidence>
<dbReference type="Gene3D" id="1.10.8.420">
    <property type="entry name" value="RecR Domain 1"/>
    <property type="match status" value="1"/>
</dbReference>
<keyword evidence="5 7" id="KW-0233">DNA recombination</keyword>
<dbReference type="InterPro" id="IPR023627">
    <property type="entry name" value="Rcmb_RecR"/>
</dbReference>
<dbReference type="EMBL" id="JAGQHS010000119">
    <property type="protein sequence ID" value="MCA9757775.1"/>
    <property type="molecule type" value="Genomic_DNA"/>
</dbReference>
<dbReference type="NCBIfam" id="TIGR00615">
    <property type="entry name" value="recR"/>
    <property type="match status" value="1"/>
</dbReference>
<evidence type="ECO:0000313" key="10">
    <source>
        <dbReference type="Proteomes" id="UP000739538"/>
    </source>
</evidence>
<evidence type="ECO:0000256" key="7">
    <source>
        <dbReference type="HAMAP-Rule" id="MF_00017"/>
    </source>
</evidence>
<dbReference type="GO" id="GO:0003677">
    <property type="term" value="F:DNA binding"/>
    <property type="evidence" value="ECO:0007669"/>
    <property type="project" value="UniProtKB-UniRule"/>
</dbReference>
<dbReference type="Gene3D" id="6.10.250.240">
    <property type="match status" value="1"/>
</dbReference>
<feature type="domain" description="Toprim" evidence="8">
    <location>
        <begin position="81"/>
        <end position="176"/>
    </location>
</feature>
<dbReference type="InterPro" id="IPR015967">
    <property type="entry name" value="Rcmb_RecR_Znf"/>
</dbReference>
<evidence type="ECO:0000256" key="5">
    <source>
        <dbReference type="ARBA" id="ARBA00023172"/>
    </source>
</evidence>
<evidence type="ECO:0000256" key="1">
    <source>
        <dbReference type="ARBA" id="ARBA00022723"/>
    </source>
</evidence>
<protein>
    <recommendedName>
        <fullName evidence="7">Recombination protein RecR</fullName>
    </recommendedName>
</protein>
<keyword evidence="4 7" id="KW-0862">Zinc</keyword>
<dbReference type="GO" id="GO:0006310">
    <property type="term" value="P:DNA recombination"/>
    <property type="evidence" value="ECO:0007669"/>
    <property type="project" value="UniProtKB-UniRule"/>
</dbReference>
<dbReference type="PROSITE" id="PS50880">
    <property type="entry name" value="TOPRIM"/>
    <property type="match status" value="1"/>
</dbReference>
<dbReference type="GO" id="GO:0006281">
    <property type="term" value="P:DNA repair"/>
    <property type="evidence" value="ECO:0007669"/>
    <property type="project" value="UniProtKB-UniRule"/>
</dbReference>
<dbReference type="Pfam" id="PF02132">
    <property type="entry name" value="RecR_ZnF"/>
    <property type="match status" value="1"/>
</dbReference>